<dbReference type="InParanoid" id="A0A0C3E7Q9"/>
<proteinExistence type="predicted"/>
<keyword evidence="2" id="KW-1185">Reference proteome</keyword>
<gene>
    <name evidence="1" type="ORF">SCLCIDRAFT_1213882</name>
</gene>
<accession>A0A0C3E7Q9</accession>
<protein>
    <submittedName>
        <fullName evidence="1">Uncharacterized protein</fullName>
    </submittedName>
</protein>
<evidence type="ECO:0000313" key="1">
    <source>
        <dbReference type="EMBL" id="KIM64046.1"/>
    </source>
</evidence>
<dbReference type="EMBL" id="KN822031">
    <property type="protein sequence ID" value="KIM64046.1"/>
    <property type="molecule type" value="Genomic_DNA"/>
</dbReference>
<dbReference type="AlphaFoldDB" id="A0A0C3E7Q9"/>
<reference evidence="1 2" key="1">
    <citation type="submission" date="2014-04" db="EMBL/GenBank/DDBJ databases">
        <authorList>
            <consortium name="DOE Joint Genome Institute"/>
            <person name="Kuo A."/>
            <person name="Kohler A."/>
            <person name="Nagy L.G."/>
            <person name="Floudas D."/>
            <person name="Copeland A."/>
            <person name="Barry K.W."/>
            <person name="Cichocki N."/>
            <person name="Veneault-Fourrey C."/>
            <person name="LaButti K."/>
            <person name="Lindquist E.A."/>
            <person name="Lipzen A."/>
            <person name="Lundell T."/>
            <person name="Morin E."/>
            <person name="Murat C."/>
            <person name="Sun H."/>
            <person name="Tunlid A."/>
            <person name="Henrissat B."/>
            <person name="Grigoriev I.V."/>
            <person name="Hibbett D.S."/>
            <person name="Martin F."/>
            <person name="Nordberg H.P."/>
            <person name="Cantor M.N."/>
            <person name="Hua S.X."/>
        </authorList>
    </citation>
    <scope>NUCLEOTIDE SEQUENCE [LARGE SCALE GENOMIC DNA]</scope>
    <source>
        <strain evidence="1 2">Foug A</strain>
    </source>
</reference>
<reference evidence="2" key="2">
    <citation type="submission" date="2015-01" db="EMBL/GenBank/DDBJ databases">
        <title>Evolutionary Origins and Diversification of the Mycorrhizal Mutualists.</title>
        <authorList>
            <consortium name="DOE Joint Genome Institute"/>
            <consortium name="Mycorrhizal Genomics Consortium"/>
            <person name="Kohler A."/>
            <person name="Kuo A."/>
            <person name="Nagy L.G."/>
            <person name="Floudas D."/>
            <person name="Copeland A."/>
            <person name="Barry K.W."/>
            <person name="Cichocki N."/>
            <person name="Veneault-Fourrey C."/>
            <person name="LaButti K."/>
            <person name="Lindquist E.A."/>
            <person name="Lipzen A."/>
            <person name="Lundell T."/>
            <person name="Morin E."/>
            <person name="Murat C."/>
            <person name="Riley R."/>
            <person name="Ohm R."/>
            <person name="Sun H."/>
            <person name="Tunlid A."/>
            <person name="Henrissat B."/>
            <person name="Grigoriev I.V."/>
            <person name="Hibbett D.S."/>
            <person name="Martin F."/>
        </authorList>
    </citation>
    <scope>NUCLEOTIDE SEQUENCE [LARGE SCALE GENOMIC DNA]</scope>
    <source>
        <strain evidence="2">Foug A</strain>
    </source>
</reference>
<dbReference type="OrthoDB" id="2603374at2759"/>
<evidence type="ECO:0000313" key="2">
    <source>
        <dbReference type="Proteomes" id="UP000053989"/>
    </source>
</evidence>
<sequence length="181" mass="20304">MANFIGHRPHGASVQLDYGSLYICTVPLLNGKFHWSLIHITDAGMATRHHWAAAGTDPTGRETYVHQALFRGPLTASTTQILGYFKVSAYQTRAVIQHDLDGFRAVCSTVFPQSYPTAEENRKHGMSCRTWVTSVLLGLGLAREQACEIEQLVTSRSQSCETRYLRSFLNDEPYQLVIEEI</sequence>
<dbReference type="HOGENOM" id="CLU_102259_1_0_1"/>
<organism evidence="1 2">
    <name type="scientific">Scleroderma citrinum Foug A</name>
    <dbReference type="NCBI Taxonomy" id="1036808"/>
    <lineage>
        <taxon>Eukaryota</taxon>
        <taxon>Fungi</taxon>
        <taxon>Dikarya</taxon>
        <taxon>Basidiomycota</taxon>
        <taxon>Agaricomycotina</taxon>
        <taxon>Agaricomycetes</taxon>
        <taxon>Agaricomycetidae</taxon>
        <taxon>Boletales</taxon>
        <taxon>Sclerodermatineae</taxon>
        <taxon>Sclerodermataceae</taxon>
        <taxon>Scleroderma</taxon>
    </lineage>
</organism>
<dbReference type="Proteomes" id="UP000053989">
    <property type="component" value="Unassembled WGS sequence"/>
</dbReference>
<name>A0A0C3E7Q9_9AGAM</name>